<feature type="domain" description="C2" evidence="17">
    <location>
        <begin position="1158"/>
        <end position="1282"/>
    </location>
</feature>
<evidence type="ECO:0000259" key="19">
    <source>
        <dbReference type="PROSITE" id="PS51222"/>
    </source>
</evidence>
<dbReference type="GO" id="GO:0005634">
    <property type="term" value="C:nucleus"/>
    <property type="evidence" value="ECO:0007669"/>
    <property type="project" value="UniProtKB-SubCell"/>
</dbReference>
<dbReference type="PRINTS" id="PR00367">
    <property type="entry name" value="ETHRSPELEMNT"/>
</dbReference>
<dbReference type="GO" id="GO:0005886">
    <property type="term" value="C:plasma membrane"/>
    <property type="evidence" value="ECO:0007669"/>
    <property type="project" value="UniProtKB-SubCell"/>
</dbReference>
<keyword evidence="13" id="KW-0804">Transcription</keyword>
<dbReference type="Pfam" id="PF00847">
    <property type="entry name" value="AP2"/>
    <property type="match status" value="1"/>
</dbReference>
<reference evidence="21" key="1">
    <citation type="journal article" date="2023" name="Proc. Natl. Acad. Sci. U.S.A.">
        <title>Genomic and structural basis for evolution of tropane alkaloid biosynthesis.</title>
        <authorList>
            <person name="Wanga Y.-J."/>
            <person name="Taina T."/>
            <person name="Yua J.-Y."/>
            <person name="Lia J."/>
            <person name="Xua B."/>
            <person name="Chenc J."/>
            <person name="D'Auriad J.C."/>
            <person name="Huanga J.-P."/>
            <person name="Huanga S.-X."/>
        </authorList>
    </citation>
    <scope>NUCLEOTIDE SEQUENCE [LARGE SCALE GENOMIC DNA]</scope>
    <source>
        <strain evidence="21">cv. KIB-2019</strain>
    </source>
</reference>
<evidence type="ECO:0000256" key="4">
    <source>
        <dbReference type="ARBA" id="ARBA00022475"/>
    </source>
</evidence>
<dbReference type="CDD" id="cd04047">
    <property type="entry name" value="C2B_Copine"/>
    <property type="match status" value="1"/>
</dbReference>
<gene>
    <name evidence="20" type="ORF">K7X08_004066</name>
</gene>
<dbReference type="InterPro" id="IPR036465">
    <property type="entry name" value="vWFA_dom_sf"/>
</dbReference>
<evidence type="ECO:0000259" key="18">
    <source>
        <dbReference type="PROSITE" id="PS51032"/>
    </source>
</evidence>
<evidence type="ECO:0000256" key="11">
    <source>
        <dbReference type="ARBA" id="ARBA00023136"/>
    </source>
</evidence>
<dbReference type="Gene3D" id="3.30.730.10">
    <property type="entry name" value="AP2/ERF domain"/>
    <property type="match status" value="1"/>
</dbReference>
<protein>
    <submittedName>
        <fullName evidence="20">Uncharacterized protein</fullName>
    </submittedName>
</protein>
<dbReference type="CDD" id="cd00018">
    <property type="entry name" value="AP2"/>
    <property type="match status" value="1"/>
</dbReference>
<dbReference type="InterPro" id="IPR013989">
    <property type="entry name" value="Dev_and_cell_death_domain"/>
</dbReference>
<dbReference type="GO" id="GO:0006952">
    <property type="term" value="P:defense response"/>
    <property type="evidence" value="ECO:0007669"/>
    <property type="project" value="UniProtKB-KW"/>
</dbReference>
<evidence type="ECO:0000256" key="9">
    <source>
        <dbReference type="ARBA" id="ARBA00023015"/>
    </source>
</evidence>
<evidence type="ECO:0000256" key="5">
    <source>
        <dbReference type="ARBA" id="ARBA00022723"/>
    </source>
</evidence>
<dbReference type="SUPFAM" id="SSF53300">
    <property type="entry name" value="vWA-like"/>
    <property type="match status" value="1"/>
</dbReference>
<dbReference type="CDD" id="cd01459">
    <property type="entry name" value="vWA_copine_like"/>
    <property type="match status" value="1"/>
</dbReference>
<evidence type="ECO:0000313" key="21">
    <source>
        <dbReference type="Proteomes" id="UP001152561"/>
    </source>
</evidence>
<dbReference type="GO" id="GO:0046872">
    <property type="term" value="F:metal ion binding"/>
    <property type="evidence" value="ECO:0007669"/>
    <property type="project" value="UniProtKB-KW"/>
</dbReference>
<keyword evidence="15" id="KW-0449">Lipoprotein</keyword>
<dbReference type="SMART" id="SM00327">
    <property type="entry name" value="VWA"/>
    <property type="match status" value="1"/>
</dbReference>
<dbReference type="PANTHER" id="PTHR46444">
    <property type="entry name" value="DCD (DEVELOPMENT AND CELL DEATH) DOMAIN PROTEIN-RELATED"/>
    <property type="match status" value="1"/>
</dbReference>
<evidence type="ECO:0000256" key="8">
    <source>
        <dbReference type="ARBA" id="ARBA00022837"/>
    </source>
</evidence>
<evidence type="ECO:0000256" key="15">
    <source>
        <dbReference type="ARBA" id="ARBA00023288"/>
    </source>
</evidence>
<dbReference type="PANTHER" id="PTHR46444:SF19">
    <property type="entry name" value="OS02G0745600 PROTEIN"/>
    <property type="match status" value="1"/>
</dbReference>
<evidence type="ECO:0000256" key="7">
    <source>
        <dbReference type="ARBA" id="ARBA00022821"/>
    </source>
</evidence>
<comment type="caution">
    <text evidence="20">The sequence shown here is derived from an EMBL/GenBank/DDBJ whole genome shotgun (WGS) entry which is preliminary data.</text>
</comment>
<proteinExistence type="inferred from homology"/>
<feature type="domain" description="DCD" evidence="19">
    <location>
        <begin position="473"/>
        <end position="599"/>
    </location>
</feature>
<evidence type="ECO:0000259" key="17">
    <source>
        <dbReference type="PROSITE" id="PS50004"/>
    </source>
</evidence>
<feature type="domain" description="C2" evidence="17">
    <location>
        <begin position="1008"/>
        <end position="1142"/>
    </location>
</feature>
<dbReference type="Pfam" id="PF00168">
    <property type="entry name" value="C2"/>
    <property type="match status" value="2"/>
</dbReference>
<dbReference type="InterPro" id="IPR010734">
    <property type="entry name" value="Copine_C"/>
</dbReference>
<evidence type="ECO:0000256" key="6">
    <source>
        <dbReference type="ARBA" id="ARBA00022737"/>
    </source>
</evidence>
<dbReference type="Proteomes" id="UP001152561">
    <property type="component" value="Unassembled WGS sequence"/>
</dbReference>
<comment type="similarity">
    <text evidence="3">Belongs to the copine family.</text>
</comment>
<keyword evidence="5" id="KW-0479">Metal-binding</keyword>
<feature type="domain" description="DCD" evidence="19">
    <location>
        <begin position="302"/>
        <end position="428"/>
    </location>
</feature>
<dbReference type="Pfam" id="PF07002">
    <property type="entry name" value="Copine"/>
    <property type="match status" value="1"/>
</dbReference>
<evidence type="ECO:0000256" key="2">
    <source>
        <dbReference type="ARBA" id="ARBA00004193"/>
    </source>
</evidence>
<dbReference type="OrthoDB" id="5855668at2759"/>
<dbReference type="InterPro" id="IPR016177">
    <property type="entry name" value="DNA-bd_dom_sf"/>
</dbReference>
<evidence type="ECO:0000256" key="14">
    <source>
        <dbReference type="ARBA" id="ARBA00023242"/>
    </source>
</evidence>
<dbReference type="GO" id="GO:0003700">
    <property type="term" value="F:DNA-binding transcription factor activity"/>
    <property type="evidence" value="ECO:0007669"/>
    <property type="project" value="InterPro"/>
</dbReference>
<comment type="subcellular location">
    <subcellularLocation>
        <location evidence="2">Cell membrane</location>
        <topology evidence="2">Lipid-anchor</topology>
    </subcellularLocation>
    <subcellularLocation>
        <location evidence="1">Nucleus</location>
    </subcellularLocation>
</comment>
<dbReference type="PROSITE" id="PS51032">
    <property type="entry name" value="AP2_ERF"/>
    <property type="match status" value="1"/>
</dbReference>
<keyword evidence="8" id="KW-0106">Calcium</keyword>
<organism evidence="20 21">
    <name type="scientific">Anisodus acutangulus</name>
    <dbReference type="NCBI Taxonomy" id="402998"/>
    <lineage>
        <taxon>Eukaryota</taxon>
        <taxon>Viridiplantae</taxon>
        <taxon>Streptophyta</taxon>
        <taxon>Embryophyta</taxon>
        <taxon>Tracheophyta</taxon>
        <taxon>Spermatophyta</taxon>
        <taxon>Magnoliopsida</taxon>
        <taxon>eudicotyledons</taxon>
        <taxon>Gunneridae</taxon>
        <taxon>Pentapetalae</taxon>
        <taxon>asterids</taxon>
        <taxon>lamiids</taxon>
        <taxon>Solanales</taxon>
        <taxon>Solanaceae</taxon>
        <taxon>Solanoideae</taxon>
        <taxon>Hyoscyameae</taxon>
        <taxon>Anisodus</taxon>
    </lineage>
</organism>
<dbReference type="InterPro" id="IPR002035">
    <property type="entry name" value="VWF_A"/>
</dbReference>
<dbReference type="EMBL" id="JAJAGQ010000006">
    <property type="protein sequence ID" value="KAJ8560008.1"/>
    <property type="molecule type" value="Genomic_DNA"/>
</dbReference>
<dbReference type="PROSITE" id="PS51222">
    <property type="entry name" value="DCD"/>
    <property type="match status" value="4"/>
</dbReference>
<evidence type="ECO:0000256" key="3">
    <source>
        <dbReference type="ARBA" id="ARBA00009048"/>
    </source>
</evidence>
<keyword evidence="4" id="KW-1003">Cell membrane</keyword>
<dbReference type="InterPro" id="IPR035892">
    <property type="entry name" value="C2_domain_sf"/>
</dbReference>
<name>A0A9Q1RH36_9SOLA</name>
<dbReference type="SUPFAM" id="SSF54171">
    <property type="entry name" value="DNA-binding domain"/>
    <property type="match status" value="1"/>
</dbReference>
<evidence type="ECO:0000256" key="16">
    <source>
        <dbReference type="SAM" id="MobiDB-lite"/>
    </source>
</evidence>
<keyword evidence="14" id="KW-0539">Nucleus</keyword>
<keyword evidence="7" id="KW-0611">Plant defense</keyword>
<evidence type="ECO:0000256" key="10">
    <source>
        <dbReference type="ARBA" id="ARBA00023125"/>
    </source>
</evidence>
<accession>A0A9Q1RH36</accession>
<keyword evidence="6" id="KW-0677">Repeat</keyword>
<dbReference type="InterPro" id="IPR037768">
    <property type="entry name" value="C2B_Copine"/>
</dbReference>
<feature type="domain" description="DCD" evidence="19">
    <location>
        <begin position="131"/>
        <end position="257"/>
    </location>
</feature>
<keyword evidence="9" id="KW-0805">Transcription regulation</keyword>
<dbReference type="InterPro" id="IPR036955">
    <property type="entry name" value="AP2/ERF_dom_sf"/>
</dbReference>
<feature type="compositionally biased region" description="Low complexity" evidence="16">
    <location>
        <begin position="1663"/>
        <end position="1674"/>
    </location>
</feature>
<dbReference type="InterPro" id="IPR000008">
    <property type="entry name" value="C2_dom"/>
</dbReference>
<keyword evidence="11" id="KW-0472">Membrane</keyword>
<evidence type="ECO:0000313" key="20">
    <source>
        <dbReference type="EMBL" id="KAJ8560008.1"/>
    </source>
</evidence>
<dbReference type="GO" id="GO:0003677">
    <property type="term" value="F:DNA binding"/>
    <property type="evidence" value="ECO:0007669"/>
    <property type="project" value="UniProtKB-KW"/>
</dbReference>
<evidence type="ECO:0000256" key="13">
    <source>
        <dbReference type="ARBA" id="ARBA00023163"/>
    </source>
</evidence>
<dbReference type="CDD" id="cd04048">
    <property type="entry name" value="C2A_Copine"/>
    <property type="match status" value="1"/>
</dbReference>
<dbReference type="SUPFAM" id="SSF49562">
    <property type="entry name" value="C2 domain (Calcium/lipid-binding domain, CaLB)"/>
    <property type="match status" value="2"/>
</dbReference>
<keyword evidence="21" id="KW-1185">Reference proteome</keyword>
<dbReference type="InterPro" id="IPR001471">
    <property type="entry name" value="AP2/ERF_dom"/>
</dbReference>
<dbReference type="FunFam" id="2.60.40.150:FF:000168">
    <property type="entry name" value="Protein BONZAI 1"/>
    <property type="match status" value="1"/>
</dbReference>
<keyword evidence="12" id="KW-0010">Activator</keyword>
<feature type="region of interest" description="Disordered" evidence="16">
    <location>
        <begin position="1656"/>
        <end position="1683"/>
    </location>
</feature>
<dbReference type="Pfam" id="PF10539">
    <property type="entry name" value="Dev_Cell_Death"/>
    <property type="match status" value="4"/>
</dbReference>
<feature type="domain" description="AP2/ERF" evidence="18">
    <location>
        <begin position="1679"/>
        <end position="1736"/>
    </location>
</feature>
<feature type="domain" description="DCD" evidence="19">
    <location>
        <begin position="644"/>
        <end position="772"/>
    </location>
</feature>
<dbReference type="PROSITE" id="PS50004">
    <property type="entry name" value="C2"/>
    <property type="match status" value="2"/>
</dbReference>
<keyword evidence="10" id="KW-0238">DNA-binding</keyword>
<dbReference type="Gene3D" id="2.60.40.150">
    <property type="entry name" value="C2 domain"/>
    <property type="match status" value="2"/>
</dbReference>
<dbReference type="SMART" id="SM00239">
    <property type="entry name" value="C2"/>
    <property type="match status" value="2"/>
</dbReference>
<sequence length="1884" mass="210073">MRITFGGGLEKQKGRRRKVLSFTLTRRSTAHYSLLRSDLFLCEATTSLMVRMEGKKWKKKGKTFNQLSKKKLMKKKKEVATKVKPNNMIDQAFLPIIDSPGVSASAASPAPASSLSRAASQDKEKNKEVFKDLSGFIFLCSGETKLDCYRFSVLGLRSNKKEIVEKIKPGTKLFLFDVELKLLYGVYEATSTGKMDLEPHAFGGKFPAQVKFQIFKECLPLQEWSFRHAMKDNYHGRNFEPELNGHQVRNLLSLFRPLTASATAAAVSRPLSKEIPSLANVGVPKIMPAGAVEDQDESDQQGVLAGFIFLCTAETKLDCFTYRVFGLCSSKKETIEKIKPGTKLFLFDFDMKLLYGVYEATSTGIIDLESHAFGGKFPAQVKYQKIKECLPLRESSFRDAIKDNYHGRNFEPELNGHQVRNLLSLFRPLTASATSAAVSRPLAKESPSLANVGVPKIRPAGAVEDQDESDQQGVLAGFIFLCTAETKLDCFTYRVFGLCSSKKETIEKIKPGTKLFLFDFDMKLLYGVYEATSTGIIDLESHAFGGKFPAQVKYQKIKECLPLRESSFRDAIKDNYHGRNFEPELNGHQVRNLLSLFRPLTASATSAAVSRPLAKESPSLANVGVPKIRPAGAVEDQDESDQQGVLAGFIFLCTAETKLDCFRYRVFGLCSSKKETIEKIKPGTKLFLFDFDMKLLYGVYEATSTGMIDLEPLAFGGEFPAQVKFRIFRECLPLPEASFRHTITIKNFWRLSKFKPELNDRQVRKLLSLFHPLPALASAAAGPHPLTKVGQSFANVDMPKIMPSLAMEDQAKVLSYPQAKAGSSLAYVPPPNTIPALDMEHQVMYSSMATSAEDPYMTRMQHVHPPSVVESQRVFELQSAQHGLYRTANFVETALTVTEHKQFTAPSHAYSHQPYVTQGISADIQNPYLRYRSVHDGVPLQQHPMELNDRNYQSYSGVERGMLPPQEIVGPQSYLPAVAAMGNCCSDETGVHSAVGGTGAYVANQNNGHNEAVDALLKSRGYQGLYSHVELSLSATDLRDRDVLSKSDPMVVIYSKGRDCSLQELARTEVVPNSLNPKWITKYTIAYHFETVQNLVFRVCDIDTQFHNQDVKMLKLEEQDFLGEASCTLSEIVTKSNGSLTLDLTRGEQSSGPTHAQKSGKLTVCAEESVASKTTVELKLRCSELVSKDLFSKSDPFLVISKTTESGMVVPICKTEVIKDDHSPNWKPVSISIQQVGSKDSPLTIECYDFNSNGKHDLIGKVQKSLADLEVLHSTGSSANLFIPAAVGQNSQNKVLKSQLFVESFFEKTQHTFLDYLTWGYELNFMVAIDFTASNGNPRLPDSLHYIDPSGRPNDYQRAILDAGEVLQFYDRDRRYPAWGFGARPIDGPVSHCFNLNGSSDYCEVEGIQGIMTAYMSALFNVSLAGPTIFGPVVTSAANIANQSLMKGERKYFILLIITDGVITDLQETMDALVHAADLPLSVLIVGVGGADYKEMEILDADKQRLESTRGCVAVRDIVQFVPYRDVQSGDSVLQSLLAELPSQFLEYMRLKKIQPTFFDTVNESYIALLEERFFFGKRKAAKVDQIRHGKRPYESEEKEEENHITHEQDIYPNMYSAARSQHDMSTMVAVLSQVIGNNSSSSASSVHHTPLTLSHQSSAAMQNQPQLNQQQGNQRRRHYRGVRQRPWSKWAAEIRDPKKAARVWLGTFNTAEDAAIAYDEAALKFKGSKAKLNFPERVQCKTDEFGTYLTTDHHHQEQFRPSSSNNFLPTSLRTFSQLEHYPIEVHHYAQILRGGSNNDADLHFGVLPSFYHPSGFYPKVLSSAEPTCISESSSITSLVQQASHVQQEPSYDKKKGPIFEKHLGTCSSSGPIKTSWEEFEDPK</sequence>
<evidence type="ECO:0000256" key="12">
    <source>
        <dbReference type="ARBA" id="ARBA00023159"/>
    </source>
</evidence>
<dbReference type="SMART" id="SM00767">
    <property type="entry name" value="DCD"/>
    <property type="match status" value="4"/>
</dbReference>
<evidence type="ECO:0000256" key="1">
    <source>
        <dbReference type="ARBA" id="ARBA00004123"/>
    </source>
</evidence>
<dbReference type="SMART" id="SM00380">
    <property type="entry name" value="AP2"/>
    <property type="match status" value="1"/>
</dbReference>
<dbReference type="FunFam" id="3.30.730.10:FF:000001">
    <property type="entry name" value="Ethylene-responsive transcription factor 2"/>
    <property type="match status" value="1"/>
</dbReference>